<evidence type="ECO:0000313" key="1">
    <source>
        <dbReference type="EMBL" id="ABA93652.1"/>
    </source>
</evidence>
<dbReference type="PANTHER" id="PTHR47150:SF6">
    <property type="entry name" value="OS01G0872900 PROTEIN"/>
    <property type="match status" value="1"/>
</dbReference>
<dbReference type="EMBL" id="DP000010">
    <property type="protein sequence ID" value="ABA93652.1"/>
    <property type="molecule type" value="Genomic_DNA"/>
</dbReference>
<proteinExistence type="predicted"/>
<protein>
    <submittedName>
        <fullName evidence="1">Transposon protein, putative, Pong sub-class</fullName>
    </submittedName>
</protein>
<reference evidence="1" key="3">
    <citation type="submission" date="2006-01" db="EMBL/GenBank/DDBJ databases">
        <authorList>
            <person name="Buell R."/>
        </authorList>
    </citation>
    <scope>NUCLEOTIDE SEQUENCE</scope>
</reference>
<gene>
    <name evidence="1" type="ordered locus">LOC_Os11g28290</name>
</gene>
<organism evidence="1">
    <name type="scientific">Oryza sativa subsp. japonica</name>
    <name type="common">Rice</name>
    <dbReference type="NCBI Taxonomy" id="39947"/>
    <lineage>
        <taxon>Eukaryota</taxon>
        <taxon>Viridiplantae</taxon>
        <taxon>Streptophyta</taxon>
        <taxon>Embryophyta</taxon>
        <taxon>Tracheophyta</taxon>
        <taxon>Spermatophyta</taxon>
        <taxon>Magnoliopsida</taxon>
        <taxon>Liliopsida</taxon>
        <taxon>Poales</taxon>
        <taxon>Poaceae</taxon>
        <taxon>BOP clade</taxon>
        <taxon>Oryzoideae</taxon>
        <taxon>Oryzeae</taxon>
        <taxon>Oryzinae</taxon>
        <taxon>Oryza</taxon>
        <taxon>Oryza sativa</taxon>
    </lineage>
</organism>
<dbReference type="Pfam" id="PF04827">
    <property type="entry name" value="Plant_tran"/>
    <property type="match status" value="1"/>
</dbReference>
<reference evidence="1" key="1">
    <citation type="journal article" date="2005" name="BMC Biol.">
        <title>The sequence of rice chromosomes 11 and 12, rich in disease resistance genes and recent gene duplications.</title>
        <authorList>
            <consortium name="The rice chromosomes 11 and 12 sequencing consortia"/>
        </authorList>
    </citation>
    <scope>NUCLEOTIDE SEQUENCE [LARGE SCALE GENOMIC DNA]</scope>
</reference>
<dbReference type="AlphaFoldDB" id="Q2R4J2"/>
<accession>Q2R4J2</accession>
<reference evidence="1" key="2">
    <citation type="submission" date="2005-04" db="EMBL/GenBank/DDBJ databases">
        <authorList>
            <person name="Buell C.R."/>
            <person name="Wing R.A."/>
            <person name="McCombie W.A."/>
            <person name="Ouyang S."/>
        </authorList>
    </citation>
    <scope>NUCLEOTIDE SEQUENCE</scope>
</reference>
<dbReference type="InterPro" id="IPR006912">
    <property type="entry name" value="Harbinger_derived_prot"/>
</dbReference>
<sequence>MSTQPSSQHDSSEVSNFDAIPFHLIWDYINDPVETQIEKDISYQIEKQQRGPPSQQRKYIRRECQDAEDRLKAYYFSENPMYNDTQFRRRSNNDINVLNQSSLFTAQHQGIAPEVHFTVNGNEYDMGYYLVDGIYLEWAAFVKTFKLPQCEKHKLFAQKQESTRKDIECAFGVLQSRFAIIRIPAHMWKKRTLGEIMYACIILHNMIVEDERDSYEGRPDFNYEQRSSPVH</sequence>
<dbReference type="PANTHER" id="PTHR47150">
    <property type="entry name" value="OS12G0169200 PROTEIN"/>
    <property type="match status" value="1"/>
</dbReference>
<name>Q2R4J2_ORYSJ</name>